<dbReference type="EMBL" id="FOMD01000003">
    <property type="protein sequence ID" value="SFD19407.1"/>
    <property type="molecule type" value="Genomic_DNA"/>
</dbReference>
<protein>
    <submittedName>
        <fullName evidence="3">Uncharacterized protein</fullName>
    </submittedName>
</protein>
<dbReference type="STRING" id="1225127.SAMN05661030_2699"/>
<evidence type="ECO:0000313" key="4">
    <source>
        <dbReference type="Proteomes" id="UP000199022"/>
    </source>
</evidence>
<evidence type="ECO:0000313" key="3">
    <source>
        <dbReference type="EMBL" id="SFD19407.1"/>
    </source>
</evidence>
<feature type="region of interest" description="Disordered" evidence="1">
    <location>
        <begin position="228"/>
        <end position="247"/>
    </location>
</feature>
<name>A0A1I1QBL6_9ACTN</name>
<proteinExistence type="predicted"/>
<sequence>MPDRLLEHHPVGVPSCLPVRVLGSLVLAASVVLVPVPAQADVALVPGAQWSTTVDLPDAWASRADQLAVSVASLDQQENGCLRPELAAGDTSCDDDGGDLASMVSAAVAAGRYEGGSCVPATAAQPLDLMGSGAARVDILGPECLVLTIDFPGGPDDDLAQSDALDISLFLVAGGPGAEVGAAAPPVVATGPGQLSSGVASPVEAGNGDASTVAGGPGGTSRVVGGAAPGAVTDRSATGSVERPVGEATADVSVGAEGTDVQSESAERLLDDPLALAALLLGTTVLLWLLFLVLRRRRGERA</sequence>
<reference evidence="4" key="1">
    <citation type="submission" date="2016-10" db="EMBL/GenBank/DDBJ databases">
        <authorList>
            <person name="Varghese N."/>
            <person name="Submissions S."/>
        </authorList>
    </citation>
    <scope>NUCLEOTIDE SEQUENCE [LARGE SCALE GENOMIC DNA]</scope>
    <source>
        <strain evidence="4">DSM 45962</strain>
    </source>
</reference>
<evidence type="ECO:0000256" key="2">
    <source>
        <dbReference type="SAM" id="Phobius"/>
    </source>
</evidence>
<feature type="transmembrane region" description="Helical" evidence="2">
    <location>
        <begin position="274"/>
        <end position="294"/>
    </location>
</feature>
<organism evidence="3 4">
    <name type="scientific">Klenkia taihuensis</name>
    <dbReference type="NCBI Taxonomy" id="1225127"/>
    <lineage>
        <taxon>Bacteria</taxon>
        <taxon>Bacillati</taxon>
        <taxon>Actinomycetota</taxon>
        <taxon>Actinomycetes</taxon>
        <taxon>Geodermatophilales</taxon>
        <taxon>Geodermatophilaceae</taxon>
        <taxon>Klenkia</taxon>
    </lineage>
</organism>
<gene>
    <name evidence="3" type="ORF">SAMN05661030_2699</name>
</gene>
<keyword evidence="2" id="KW-0472">Membrane</keyword>
<keyword evidence="2" id="KW-1133">Transmembrane helix</keyword>
<dbReference type="AlphaFoldDB" id="A0A1I1QBL6"/>
<dbReference type="Proteomes" id="UP000199022">
    <property type="component" value="Unassembled WGS sequence"/>
</dbReference>
<keyword evidence="4" id="KW-1185">Reference proteome</keyword>
<accession>A0A1I1QBL6</accession>
<keyword evidence="2" id="KW-0812">Transmembrane</keyword>
<feature type="region of interest" description="Disordered" evidence="1">
    <location>
        <begin position="194"/>
        <end position="218"/>
    </location>
</feature>
<evidence type="ECO:0000256" key="1">
    <source>
        <dbReference type="SAM" id="MobiDB-lite"/>
    </source>
</evidence>